<dbReference type="AlphaFoldDB" id="A0A1Y6HM80"/>
<organism evidence="1 2">
    <name type="scientific">Xanthomonas fragariae</name>
    <dbReference type="NCBI Taxonomy" id="48664"/>
    <lineage>
        <taxon>Bacteria</taxon>
        <taxon>Pseudomonadati</taxon>
        <taxon>Pseudomonadota</taxon>
        <taxon>Gammaproteobacteria</taxon>
        <taxon>Lysobacterales</taxon>
        <taxon>Lysobacteraceae</taxon>
        <taxon>Xanthomonas</taxon>
    </lineage>
</organism>
<dbReference type="KEGG" id="xfr:BER92_07860"/>
<dbReference type="RefSeq" id="WP_068509574.1">
    <property type="nucleotide sequence ID" value="NZ_JAEUYQ010000018.1"/>
</dbReference>
<dbReference type="OrthoDB" id="6059229at2"/>
<name>A0A1Y6HM80_9XANT</name>
<accession>A0A1Y6HM80</accession>
<dbReference type="Proteomes" id="UP000195953">
    <property type="component" value="Chromosome 1"/>
</dbReference>
<evidence type="ECO:0008006" key="3">
    <source>
        <dbReference type="Google" id="ProtNLM"/>
    </source>
</evidence>
<reference evidence="1 2" key="1">
    <citation type="submission" date="2017-05" db="EMBL/GenBank/DDBJ databases">
        <authorList>
            <person name="Song R."/>
            <person name="Chenine A.L."/>
            <person name="Ruprecht R.M."/>
        </authorList>
    </citation>
    <scope>NUCLEOTIDE SEQUENCE [LARGE SCALE GENOMIC DNA]</scope>
    <source>
        <strain evidence="1">PD5205</strain>
    </source>
</reference>
<gene>
    <name evidence="1" type="ORF">PD5205_01638</name>
</gene>
<evidence type="ECO:0000313" key="2">
    <source>
        <dbReference type="Proteomes" id="UP000195953"/>
    </source>
</evidence>
<dbReference type="EMBL" id="LT853885">
    <property type="protein sequence ID" value="SMR02942.1"/>
    <property type="molecule type" value="Genomic_DNA"/>
</dbReference>
<proteinExistence type="predicted"/>
<evidence type="ECO:0000313" key="1">
    <source>
        <dbReference type="EMBL" id="SMR02942.1"/>
    </source>
</evidence>
<sequence length="208" mass="23654">MYADDIKAILVSALLPNLVLDEILGSEVRFGDGKFRADLVISSPLRLSAIEIKGPRDNLDKLVDQASGYLSFFLDFSVASDDLWLPAIRDRMPRSAGLMMLRGSELLTVRAPRVRRRLKSEEALKWLHTDDLRKLLREQGISPNGHYEALCLMAKANFSELALSKYAIRAVYERLLPRFEIFRNELGRTVTLDDIRMLTLSDQISGRF</sequence>
<protein>
    <recommendedName>
        <fullName evidence="3">Protein cII</fullName>
    </recommendedName>
</protein>